<keyword evidence="5 9" id="KW-0653">Protein transport</keyword>
<evidence type="ECO:0000256" key="3">
    <source>
        <dbReference type="ARBA" id="ARBA00022475"/>
    </source>
</evidence>
<evidence type="ECO:0000256" key="8">
    <source>
        <dbReference type="ARBA" id="ARBA00023136"/>
    </source>
</evidence>
<reference evidence="10 11" key="1">
    <citation type="journal article" date="2015" name="MBio">
        <title>Genome-Resolved Metagenomic Analysis Reveals Roles for Candidate Phyla and Other Microbial Community Members in Biogeochemical Transformations in Oil Reservoirs.</title>
        <authorList>
            <person name="Hu P."/>
            <person name="Tom L."/>
            <person name="Singh A."/>
            <person name="Thomas B.C."/>
            <person name="Baker B.J."/>
            <person name="Piceno Y.M."/>
            <person name="Andersen G.L."/>
            <person name="Banfield J.F."/>
        </authorList>
    </citation>
    <scope>NUCLEOTIDE SEQUENCE [LARGE SCALE GENOMIC DNA]</scope>
    <source>
        <strain evidence="10">46_26</strain>
    </source>
</reference>
<evidence type="ECO:0000256" key="4">
    <source>
        <dbReference type="ARBA" id="ARBA00022692"/>
    </source>
</evidence>
<dbReference type="RefSeq" id="WP_334100675.1">
    <property type="nucleotide sequence ID" value="NZ_DAITJQ010000003.1"/>
</dbReference>
<dbReference type="NCBIfam" id="TIGR00964">
    <property type="entry name" value="secE_bact"/>
    <property type="match status" value="1"/>
</dbReference>
<proteinExistence type="inferred from homology"/>
<dbReference type="AlphaFoldDB" id="A0A124FG13"/>
<evidence type="ECO:0000256" key="2">
    <source>
        <dbReference type="ARBA" id="ARBA00022448"/>
    </source>
</evidence>
<evidence type="ECO:0000256" key="5">
    <source>
        <dbReference type="ARBA" id="ARBA00022927"/>
    </source>
</evidence>
<dbReference type="InterPro" id="IPR001901">
    <property type="entry name" value="Translocase_SecE/Sec61-g"/>
</dbReference>
<comment type="function">
    <text evidence="9">Essential subunit of the Sec protein translocation channel SecYEG. Clamps together the 2 halves of SecY. May contact the channel plug during translocation.</text>
</comment>
<evidence type="ECO:0000256" key="9">
    <source>
        <dbReference type="HAMAP-Rule" id="MF_00422"/>
    </source>
</evidence>
<dbReference type="GO" id="GO:0008320">
    <property type="term" value="F:protein transmembrane transporter activity"/>
    <property type="evidence" value="ECO:0007669"/>
    <property type="project" value="UniProtKB-UniRule"/>
</dbReference>
<dbReference type="Proteomes" id="UP000058636">
    <property type="component" value="Unassembled WGS sequence"/>
</dbReference>
<keyword evidence="2 9" id="KW-0813">Transport</keyword>
<sequence length="65" mass="7348">MEKLRKFFREVIAEAKKISWPSRKELFTSFGVVLVILAVTSVYFFVLDFIFSGVVSAIFKALGIG</sequence>
<dbReference type="Gene3D" id="1.20.5.1030">
    <property type="entry name" value="Preprotein translocase secy subunit"/>
    <property type="match status" value="1"/>
</dbReference>
<dbReference type="GO" id="GO:0006605">
    <property type="term" value="P:protein targeting"/>
    <property type="evidence" value="ECO:0007669"/>
    <property type="project" value="UniProtKB-UniRule"/>
</dbReference>
<evidence type="ECO:0000256" key="1">
    <source>
        <dbReference type="ARBA" id="ARBA00004370"/>
    </source>
</evidence>
<feature type="transmembrane region" description="Helical" evidence="9">
    <location>
        <begin position="26"/>
        <end position="46"/>
    </location>
</feature>
<name>A0A124FG13_9THEM</name>
<keyword evidence="6 9" id="KW-1133">Transmembrane helix</keyword>
<comment type="subcellular location">
    <subcellularLocation>
        <location evidence="9">Cell membrane</location>
        <topology evidence="9">Single-pass membrane protein</topology>
    </subcellularLocation>
    <subcellularLocation>
        <location evidence="1">Membrane</location>
    </subcellularLocation>
</comment>
<evidence type="ECO:0000256" key="7">
    <source>
        <dbReference type="ARBA" id="ARBA00023010"/>
    </source>
</evidence>
<comment type="subunit">
    <text evidence="9">Component of the Sec protein translocase complex. Heterotrimer consisting of SecY, SecE and SecG subunits. The heterotrimers can form oligomers, although 1 heterotrimer is thought to be able to translocate proteins. Interacts with the ribosome. Interacts with SecDF, and other proteins may be involved. Interacts with SecA.</text>
</comment>
<keyword evidence="3 9" id="KW-1003">Cell membrane</keyword>
<keyword evidence="4 9" id="KW-0812">Transmembrane</keyword>
<accession>A0A124FG13</accession>
<dbReference type="PATRIC" id="fig|93930.3.peg.1550"/>
<dbReference type="HAMAP" id="MF_00422">
    <property type="entry name" value="SecE"/>
    <property type="match status" value="1"/>
</dbReference>
<comment type="caution">
    <text evidence="10">The sequence shown here is derived from an EMBL/GenBank/DDBJ whole genome shotgun (WGS) entry which is preliminary data.</text>
</comment>
<dbReference type="GO" id="GO:0005886">
    <property type="term" value="C:plasma membrane"/>
    <property type="evidence" value="ECO:0007669"/>
    <property type="project" value="UniProtKB-SubCell"/>
</dbReference>
<dbReference type="InterPro" id="IPR005807">
    <property type="entry name" value="SecE_bac"/>
</dbReference>
<keyword evidence="8 9" id="KW-0472">Membrane</keyword>
<dbReference type="Pfam" id="PF00584">
    <property type="entry name" value="SecE"/>
    <property type="match status" value="1"/>
</dbReference>
<evidence type="ECO:0000313" key="10">
    <source>
        <dbReference type="EMBL" id="KUK23201.1"/>
    </source>
</evidence>
<dbReference type="InterPro" id="IPR038379">
    <property type="entry name" value="SecE_sf"/>
</dbReference>
<evidence type="ECO:0000313" key="11">
    <source>
        <dbReference type="Proteomes" id="UP000058636"/>
    </source>
</evidence>
<protein>
    <recommendedName>
        <fullName evidence="9">Protein translocase subunit SecE</fullName>
    </recommendedName>
</protein>
<dbReference type="PANTHER" id="PTHR33910">
    <property type="entry name" value="PROTEIN TRANSLOCASE SUBUNIT SECE"/>
    <property type="match status" value="1"/>
</dbReference>
<dbReference type="GO" id="GO:0043952">
    <property type="term" value="P:protein transport by the Sec complex"/>
    <property type="evidence" value="ECO:0007669"/>
    <property type="project" value="UniProtKB-UniRule"/>
</dbReference>
<comment type="similarity">
    <text evidence="9">Belongs to the SecE/SEC61-gamma family.</text>
</comment>
<gene>
    <name evidence="9" type="primary">secE</name>
    <name evidence="10" type="ORF">XD57_0700</name>
</gene>
<dbReference type="GO" id="GO:0009306">
    <property type="term" value="P:protein secretion"/>
    <property type="evidence" value="ECO:0007669"/>
    <property type="project" value="UniProtKB-UniRule"/>
</dbReference>
<evidence type="ECO:0000256" key="6">
    <source>
        <dbReference type="ARBA" id="ARBA00022989"/>
    </source>
</evidence>
<dbReference type="PANTHER" id="PTHR33910:SF1">
    <property type="entry name" value="PROTEIN TRANSLOCASE SUBUNIT SECE"/>
    <property type="match status" value="1"/>
</dbReference>
<keyword evidence="7 9" id="KW-0811">Translocation</keyword>
<dbReference type="PROSITE" id="PS01067">
    <property type="entry name" value="SECE_SEC61G"/>
    <property type="match status" value="1"/>
</dbReference>
<dbReference type="GO" id="GO:0065002">
    <property type="term" value="P:intracellular protein transmembrane transport"/>
    <property type="evidence" value="ECO:0007669"/>
    <property type="project" value="UniProtKB-UniRule"/>
</dbReference>
<organism evidence="10 11">
    <name type="scientific">Thermotoga petrophila</name>
    <dbReference type="NCBI Taxonomy" id="93929"/>
    <lineage>
        <taxon>Bacteria</taxon>
        <taxon>Thermotogati</taxon>
        <taxon>Thermotogota</taxon>
        <taxon>Thermotogae</taxon>
        <taxon>Thermotogales</taxon>
        <taxon>Thermotogaceae</taxon>
        <taxon>Thermotoga</taxon>
    </lineage>
</organism>
<dbReference type="EMBL" id="LGFG01000042">
    <property type="protein sequence ID" value="KUK23201.1"/>
    <property type="molecule type" value="Genomic_DNA"/>
</dbReference>